<feature type="compositionally biased region" description="Polar residues" evidence="1">
    <location>
        <begin position="45"/>
        <end position="57"/>
    </location>
</feature>
<accession>A0ABM7F553</accession>
<evidence type="ECO:0000313" key="3">
    <source>
        <dbReference type="Proteomes" id="UP001321542"/>
    </source>
</evidence>
<evidence type="ECO:0000256" key="1">
    <source>
        <dbReference type="SAM" id="MobiDB-lite"/>
    </source>
</evidence>
<organism evidence="2 3">
    <name type="scientific">Streptomyces graminofaciens</name>
    <dbReference type="NCBI Taxonomy" id="68212"/>
    <lineage>
        <taxon>Bacteria</taxon>
        <taxon>Bacillati</taxon>
        <taxon>Actinomycetota</taxon>
        <taxon>Actinomycetes</taxon>
        <taxon>Kitasatosporales</taxon>
        <taxon>Streptomycetaceae</taxon>
        <taxon>Streptomyces</taxon>
    </lineage>
</organism>
<proteinExistence type="predicted"/>
<reference evidence="2 3" key="1">
    <citation type="journal article" date="2010" name="ChemBioChem">
        <title>Cloning and characterization of the biosynthetic gene cluster of 16-membered macrolide antibiotic FD-891: involvement of a dual functional cytochrome P450 monooxygenase catalyzing epoxidation and hydroxylation.</title>
        <authorList>
            <person name="Kudo F."/>
            <person name="Motegi A."/>
            <person name="Mizoue K."/>
            <person name="Eguchi T."/>
        </authorList>
    </citation>
    <scope>NUCLEOTIDE SEQUENCE [LARGE SCALE GENOMIC DNA]</scope>
    <source>
        <strain evidence="2 3">A-8890</strain>
    </source>
</reference>
<dbReference type="Proteomes" id="UP001321542">
    <property type="component" value="Chromosome"/>
</dbReference>
<feature type="compositionally biased region" description="Pro residues" evidence="1">
    <location>
        <begin position="61"/>
        <end position="73"/>
    </location>
</feature>
<protein>
    <recommendedName>
        <fullName evidence="4">Transposase</fullName>
    </recommendedName>
</protein>
<evidence type="ECO:0000313" key="2">
    <source>
        <dbReference type="EMBL" id="BBC30961.1"/>
    </source>
</evidence>
<reference evidence="2 3" key="2">
    <citation type="journal article" date="2023" name="ChemBioChem">
        <title>Acyltransferase Domain Exchange between Two Independent Type I Polyketide Synthases in the Same Producer Strain of Macrolide Antibiotics.</title>
        <authorList>
            <person name="Kudo F."/>
            <person name="Kishikawa K."/>
            <person name="Tsuboi K."/>
            <person name="Kido T."/>
            <person name="Usui T."/>
            <person name="Hashimoto J."/>
            <person name="Shin-Ya K."/>
            <person name="Miyanaga A."/>
            <person name="Eguchi T."/>
        </authorList>
    </citation>
    <scope>NUCLEOTIDE SEQUENCE [LARGE SCALE GENOMIC DNA]</scope>
    <source>
        <strain evidence="2 3">A-8890</strain>
    </source>
</reference>
<keyword evidence="3" id="KW-1185">Reference proteome</keyword>
<evidence type="ECO:0008006" key="4">
    <source>
        <dbReference type="Google" id="ProtNLM"/>
    </source>
</evidence>
<feature type="region of interest" description="Disordered" evidence="1">
    <location>
        <begin position="45"/>
        <end position="73"/>
    </location>
</feature>
<dbReference type="EMBL" id="AP018448">
    <property type="protein sequence ID" value="BBC30961.1"/>
    <property type="molecule type" value="Genomic_DNA"/>
</dbReference>
<gene>
    <name evidence="2" type="ORF">SGFS_022550</name>
</gene>
<sequence>MVHRGRAARLDAQGWRGGRNKYFRFTAIDDCTRLLALVEVIQTDSGAESSAFSTGTCSTRAPPPPTSSPAPWG</sequence>
<name>A0ABM7F553_9ACTN</name>